<evidence type="ECO:0000313" key="1">
    <source>
        <dbReference type="EMBL" id="JAI53854.1"/>
    </source>
</evidence>
<sequence>IIFVNARPYLEDASTSTDLYFGGQIGQQMDTDFITSTHFGSKVVELANEFLGLIKTLTGSSNMSAYGEKSMNKTMQLVNNLLNEMNVYRERLHLYLINLAETWGHAVIRAAVNGWDMRQDIISAVNNKVQSSVSIVHDIIEKLNERIESLASIVDSFISPLIQIQNHLKDIYKLIVQKAN</sequence>
<reference evidence="1" key="1">
    <citation type="journal article" date="2016" name="PLoS Negl. Trop. Dis.">
        <title>A Deep Insight into the Sialome of Rhodnius neglectus, a Vector of Chagas Disease.</title>
        <authorList>
            <person name="Santiago P.B."/>
            <person name="Assumpcao T.C."/>
            <person name="Araujo C.N."/>
            <person name="Bastos I.M."/>
            <person name="Neves D."/>
            <person name="Silva I.G."/>
            <person name="Charneau S."/>
            <person name="Queiroz R.M."/>
            <person name="Raiol T."/>
            <person name="Oliveira J.V."/>
            <person name="Sousa M.V."/>
            <person name="Calvo E."/>
            <person name="Ribeiro J.M."/>
            <person name="Santana J.M."/>
        </authorList>
    </citation>
    <scope>NUCLEOTIDE SEQUENCE</scope>
    <source>
        <tissue evidence="1">Salivary glands</tissue>
    </source>
</reference>
<protein>
    <submittedName>
        <fullName evidence="1">Uncharacterized protein</fullName>
    </submittedName>
</protein>
<accession>A0A0P4VPX6</accession>
<proteinExistence type="evidence at transcript level"/>
<name>A0A0P4VPX6_9HEMI</name>
<organism evidence="1">
    <name type="scientific">Rhodnius neglectus</name>
    <dbReference type="NCBI Taxonomy" id="72488"/>
    <lineage>
        <taxon>Eukaryota</taxon>
        <taxon>Metazoa</taxon>
        <taxon>Ecdysozoa</taxon>
        <taxon>Arthropoda</taxon>
        <taxon>Hexapoda</taxon>
        <taxon>Insecta</taxon>
        <taxon>Pterygota</taxon>
        <taxon>Neoptera</taxon>
        <taxon>Paraneoptera</taxon>
        <taxon>Hemiptera</taxon>
        <taxon>Heteroptera</taxon>
        <taxon>Panheteroptera</taxon>
        <taxon>Cimicomorpha</taxon>
        <taxon>Reduviidae</taxon>
        <taxon>Triatominae</taxon>
        <taxon>Rhodnius</taxon>
    </lineage>
</organism>
<feature type="non-terminal residue" evidence="1">
    <location>
        <position position="1"/>
    </location>
</feature>
<dbReference type="EMBL" id="GDKW01002741">
    <property type="protein sequence ID" value="JAI53854.1"/>
    <property type="molecule type" value="mRNA"/>
</dbReference>
<dbReference type="AlphaFoldDB" id="A0A0P4VPX6"/>